<organism evidence="3 4">
    <name type="scientific">Helobdella robusta</name>
    <name type="common">Californian leech</name>
    <dbReference type="NCBI Taxonomy" id="6412"/>
    <lineage>
        <taxon>Eukaryota</taxon>
        <taxon>Metazoa</taxon>
        <taxon>Spiralia</taxon>
        <taxon>Lophotrochozoa</taxon>
        <taxon>Annelida</taxon>
        <taxon>Clitellata</taxon>
        <taxon>Hirudinea</taxon>
        <taxon>Rhynchobdellida</taxon>
        <taxon>Glossiphoniidae</taxon>
        <taxon>Helobdella</taxon>
    </lineage>
</organism>
<reference evidence="3" key="3">
    <citation type="submission" date="2015-06" db="UniProtKB">
        <authorList>
            <consortium name="EnsemblMetazoa"/>
        </authorList>
    </citation>
    <scope>IDENTIFICATION</scope>
</reference>
<feature type="region of interest" description="Disordered" evidence="1">
    <location>
        <begin position="135"/>
        <end position="173"/>
    </location>
</feature>
<evidence type="ECO:0000313" key="3">
    <source>
        <dbReference type="EnsemblMetazoa" id="HelroP167082"/>
    </source>
</evidence>
<name>T1EZ01_HELRO</name>
<dbReference type="Proteomes" id="UP000015101">
    <property type="component" value="Unassembled WGS sequence"/>
</dbReference>
<sequence>MNLRDRSGIKRKSSFSYEIKDVQLPEEKVAKKQAEKRKKKRRRTPNKIWSLEEKKMMLDGILIHLKIKRHFHMKKNLPEIQQFIKMRRQFSSQIEESHLHDWFSLNKILVDQVADYSVCLAQQFSKAVGWPAEDSKSQLDSSLNNDNNISINNINDRDNINSSGNLRSSSNNNNNIDNLDKLNIVQNAFNTGDKNATFIIKITNNPNTANNVNNISKNIKNSNCNRINKAYASNTDINNKNINSKKNLDSSTIWSNVYRYISATLNNTPPPELNQIESAIVLLLLENLLKNYQTLNIEHQMDVIRSKFNCLAPLLSLSSLSLPPHQSKSLSRSEASSSSTSGSVTRDAVENVLVKALC</sequence>
<dbReference type="EMBL" id="KB095858">
    <property type="protein sequence ID" value="ESO10580.1"/>
    <property type="molecule type" value="Genomic_DNA"/>
</dbReference>
<evidence type="ECO:0000313" key="4">
    <source>
        <dbReference type="Proteomes" id="UP000015101"/>
    </source>
</evidence>
<dbReference type="AlphaFoldDB" id="T1EZ01"/>
<gene>
    <name evidence="3" type="primary">20201801</name>
    <name evidence="2" type="ORF">HELRODRAFT_167082</name>
</gene>
<dbReference type="InParanoid" id="T1EZ01"/>
<evidence type="ECO:0000313" key="2">
    <source>
        <dbReference type="EMBL" id="ESO10580.1"/>
    </source>
</evidence>
<dbReference type="RefSeq" id="XP_009010849.1">
    <property type="nucleotide sequence ID" value="XM_009012601.1"/>
</dbReference>
<dbReference type="KEGG" id="hro:HELRODRAFT_167082"/>
<protein>
    <submittedName>
        <fullName evidence="2 3">Uncharacterized protein</fullName>
    </submittedName>
</protein>
<dbReference type="EMBL" id="AMQM01002649">
    <property type="status" value="NOT_ANNOTATED_CDS"/>
    <property type="molecule type" value="Genomic_DNA"/>
</dbReference>
<feature type="region of interest" description="Disordered" evidence="1">
    <location>
        <begin position="322"/>
        <end position="343"/>
    </location>
</feature>
<dbReference type="HOGENOM" id="CLU_774515_0_0_1"/>
<reference evidence="4" key="1">
    <citation type="submission" date="2012-12" db="EMBL/GenBank/DDBJ databases">
        <authorList>
            <person name="Hellsten U."/>
            <person name="Grimwood J."/>
            <person name="Chapman J.A."/>
            <person name="Shapiro H."/>
            <person name="Aerts A."/>
            <person name="Otillar R.P."/>
            <person name="Terry A.Y."/>
            <person name="Boore J.L."/>
            <person name="Simakov O."/>
            <person name="Marletaz F."/>
            <person name="Cho S.-J."/>
            <person name="Edsinger-Gonzales E."/>
            <person name="Havlak P."/>
            <person name="Kuo D.-H."/>
            <person name="Larsson T."/>
            <person name="Lv J."/>
            <person name="Arendt D."/>
            <person name="Savage R."/>
            <person name="Osoegawa K."/>
            <person name="de Jong P."/>
            <person name="Lindberg D.R."/>
            <person name="Seaver E.C."/>
            <person name="Weisblat D.A."/>
            <person name="Putnam N.H."/>
            <person name="Grigoriev I.V."/>
            <person name="Rokhsar D.S."/>
        </authorList>
    </citation>
    <scope>NUCLEOTIDE SEQUENCE</scope>
</reference>
<dbReference type="CTD" id="20201801"/>
<proteinExistence type="predicted"/>
<evidence type="ECO:0000256" key="1">
    <source>
        <dbReference type="SAM" id="MobiDB-lite"/>
    </source>
</evidence>
<feature type="compositionally biased region" description="Low complexity" evidence="1">
    <location>
        <begin position="140"/>
        <end position="173"/>
    </location>
</feature>
<keyword evidence="4" id="KW-1185">Reference proteome</keyword>
<accession>T1EZ01</accession>
<dbReference type="EnsemblMetazoa" id="HelroT167082">
    <property type="protein sequence ID" value="HelroP167082"/>
    <property type="gene ID" value="HelroG167082"/>
</dbReference>
<dbReference type="GeneID" id="20201801"/>
<reference evidence="2 4" key="2">
    <citation type="journal article" date="2013" name="Nature">
        <title>Insights into bilaterian evolution from three spiralian genomes.</title>
        <authorList>
            <person name="Simakov O."/>
            <person name="Marletaz F."/>
            <person name="Cho S.J."/>
            <person name="Edsinger-Gonzales E."/>
            <person name="Havlak P."/>
            <person name="Hellsten U."/>
            <person name="Kuo D.H."/>
            <person name="Larsson T."/>
            <person name="Lv J."/>
            <person name="Arendt D."/>
            <person name="Savage R."/>
            <person name="Osoegawa K."/>
            <person name="de Jong P."/>
            <person name="Grimwood J."/>
            <person name="Chapman J.A."/>
            <person name="Shapiro H."/>
            <person name="Aerts A."/>
            <person name="Otillar R.P."/>
            <person name="Terry A.Y."/>
            <person name="Boore J.L."/>
            <person name="Grigoriev I.V."/>
            <person name="Lindberg D.R."/>
            <person name="Seaver E.C."/>
            <person name="Weisblat D.A."/>
            <person name="Putnam N.H."/>
            <person name="Rokhsar D.S."/>
        </authorList>
    </citation>
    <scope>NUCLEOTIDE SEQUENCE</scope>
</reference>